<dbReference type="InterPro" id="IPR010225">
    <property type="entry name" value="HrpB"/>
</dbReference>
<dbReference type="SMART" id="SM00490">
    <property type="entry name" value="HELICc"/>
    <property type="match status" value="1"/>
</dbReference>
<organism evidence="8 9">
    <name type="scientific">Ferrimonas marina</name>
    <dbReference type="NCBI Taxonomy" id="299255"/>
    <lineage>
        <taxon>Bacteria</taxon>
        <taxon>Pseudomonadati</taxon>
        <taxon>Pseudomonadota</taxon>
        <taxon>Gammaproteobacteria</taxon>
        <taxon>Alteromonadales</taxon>
        <taxon>Ferrimonadaceae</taxon>
        <taxon>Ferrimonas</taxon>
    </lineage>
</organism>
<dbReference type="EMBL" id="FQXG01000011">
    <property type="protein sequence ID" value="SHI22783.1"/>
    <property type="molecule type" value="Genomic_DNA"/>
</dbReference>
<dbReference type="GO" id="GO:0004386">
    <property type="term" value="F:helicase activity"/>
    <property type="evidence" value="ECO:0007669"/>
    <property type="project" value="UniProtKB-KW"/>
</dbReference>
<dbReference type="InterPro" id="IPR011545">
    <property type="entry name" value="DEAD/DEAH_box_helicase_dom"/>
</dbReference>
<dbReference type="InterPro" id="IPR056329">
    <property type="entry name" value="CON_HrpB"/>
</dbReference>
<evidence type="ECO:0000313" key="8">
    <source>
        <dbReference type="EMBL" id="SHI22783.1"/>
    </source>
</evidence>
<dbReference type="InterPro" id="IPR014001">
    <property type="entry name" value="Helicase_ATP-bd"/>
</dbReference>
<dbReference type="GO" id="GO:0016787">
    <property type="term" value="F:hydrolase activity"/>
    <property type="evidence" value="ECO:0007669"/>
    <property type="project" value="UniProtKB-KW"/>
</dbReference>
<protein>
    <submittedName>
        <fullName evidence="8">ATP-dependent helicase HrpB</fullName>
    </submittedName>
</protein>
<keyword evidence="2" id="KW-0378">Hydrolase</keyword>
<dbReference type="SUPFAM" id="SSF52540">
    <property type="entry name" value="P-loop containing nucleoside triphosphate hydrolases"/>
    <property type="match status" value="1"/>
</dbReference>
<dbReference type="Pfam" id="PF00270">
    <property type="entry name" value="DEAD"/>
    <property type="match status" value="1"/>
</dbReference>
<dbReference type="RefSeq" id="WP_067662447.1">
    <property type="nucleotide sequence ID" value="NZ_FQXG01000011.1"/>
</dbReference>
<dbReference type="Gene3D" id="1.20.120.1080">
    <property type="match status" value="1"/>
</dbReference>
<evidence type="ECO:0000256" key="1">
    <source>
        <dbReference type="ARBA" id="ARBA00022741"/>
    </source>
</evidence>
<dbReference type="PANTHER" id="PTHR43519">
    <property type="entry name" value="ATP-DEPENDENT RNA HELICASE HRPB"/>
    <property type="match status" value="1"/>
</dbReference>
<dbReference type="GO" id="GO:0003676">
    <property type="term" value="F:nucleic acid binding"/>
    <property type="evidence" value="ECO:0007669"/>
    <property type="project" value="InterPro"/>
</dbReference>
<dbReference type="Pfam" id="PF24473">
    <property type="entry name" value="CON_HrpB"/>
    <property type="match status" value="1"/>
</dbReference>
<dbReference type="Proteomes" id="UP000184268">
    <property type="component" value="Unassembled WGS sequence"/>
</dbReference>
<gene>
    <name evidence="8" type="ORF">SAMN02745129_0189</name>
</gene>
<evidence type="ECO:0000256" key="3">
    <source>
        <dbReference type="ARBA" id="ARBA00022806"/>
    </source>
</evidence>
<dbReference type="PIRSF" id="PIRSF005496">
    <property type="entry name" value="ATP_hel_hrpB"/>
    <property type="match status" value="1"/>
</dbReference>
<dbReference type="PROSITE" id="PS51192">
    <property type="entry name" value="HELICASE_ATP_BIND_1"/>
    <property type="match status" value="1"/>
</dbReference>
<keyword evidence="9" id="KW-1185">Reference proteome</keyword>
<dbReference type="AlphaFoldDB" id="A0A1M5ZFW7"/>
<keyword evidence="4" id="KW-0067">ATP-binding</keyword>
<dbReference type="PROSITE" id="PS51194">
    <property type="entry name" value="HELICASE_CTER"/>
    <property type="match status" value="1"/>
</dbReference>
<dbReference type="InterPro" id="IPR002464">
    <property type="entry name" value="DNA/RNA_helicase_DEAH_CS"/>
</dbReference>
<sequence length="820" mass="90400">MSNLPIAALFGSIRTALQQHNQLILQAPTGAGKSTALPLALLEWPELQGKILLLEPRRLAARMIARYLASQLGEKVGQTVGLRVRGETQVSSQTRIEVVTEGVLTRLIQADPELEGVGLILFDEVHERHLATDLALALALEVQGGLREDLRLMLMSATLEGQPLQQLMPQAPLLESEGRSYPVSVEYVAVATHQRWLNELVAQVRRQLASQEGNLLVFLPGMAEIRRAAEQLQDGLPSNVRVCPLYGQLAPAEQDAAVQPPSAGHRKVVLATNIAESSLTIEGITVVVDAGWQRRAGFNLRTGQTRLETARISRAAAAQRAGRAGRLMPGHCVRLWSEAMQQGLAEAETPEILRADLTSLVLELAAWGSDPEELAWLNPPTELALQRARDVLRQLGLLDQHDSLTRLGRRVHELGADPRQGLMLVRAAELEADNPGALQLACLLAALIEEGDPLKGRDLGADLGRRLSAAAQGRHGQMAQKWFRQLGRGARKQPAHHELAGLLLALAYPDRVAQCRDNGARYQLANGSGATLLEQDPLLGSPYLVVASMNERVGQGDALIHLAAELDPATLQAQAPHLFVSERHAQFDRKSGVLRAEQRLCLGALVIRRSALTDLEPEDHRRALLAEIRRRGLDSLPWSDRAQTLCARVALARQYLCQEAWPDLGPEALLANLEQWLAPYLDGMTRFAALAKLDLYTLLRNQVPWSLHSLLDEELPERLTVPTGSEVRLHYRADGVRLAVRVQEIYGQSDTPRLARGLLPVTLELLSPARRPLQITEDLAAFWAGSWHEVKKEMRGRYPKHLWPDDPANTQPTKRTKKFS</sequence>
<feature type="domain" description="Helicase C-terminal" evidence="7">
    <location>
        <begin position="196"/>
        <end position="368"/>
    </location>
</feature>
<dbReference type="CDD" id="cd18791">
    <property type="entry name" value="SF2_C_RHA"/>
    <property type="match status" value="1"/>
</dbReference>
<accession>A0A1M5ZFW7</accession>
<evidence type="ECO:0000256" key="4">
    <source>
        <dbReference type="ARBA" id="ARBA00022840"/>
    </source>
</evidence>
<dbReference type="InterPro" id="IPR049614">
    <property type="entry name" value="HrpB_DEXH"/>
</dbReference>
<dbReference type="FunFam" id="3.40.50.300:FF:002125">
    <property type="entry name" value="ATP-dependent helicase HrpB"/>
    <property type="match status" value="1"/>
</dbReference>
<proteinExistence type="predicted"/>
<evidence type="ECO:0000259" key="7">
    <source>
        <dbReference type="PROSITE" id="PS51194"/>
    </source>
</evidence>
<reference evidence="8 9" key="1">
    <citation type="submission" date="2016-11" db="EMBL/GenBank/DDBJ databases">
        <authorList>
            <person name="Jaros S."/>
            <person name="Januszkiewicz K."/>
            <person name="Wedrychowicz H."/>
        </authorList>
    </citation>
    <scope>NUCLEOTIDE SEQUENCE [LARGE SCALE GENOMIC DNA]</scope>
    <source>
        <strain evidence="8 9">DSM 16917</strain>
    </source>
</reference>
<name>A0A1M5ZFW7_9GAMM</name>
<dbReference type="NCBIfam" id="TIGR01970">
    <property type="entry name" value="DEAH_box_HrpB"/>
    <property type="match status" value="1"/>
</dbReference>
<dbReference type="OrthoDB" id="9805617at2"/>
<dbReference type="PROSITE" id="PS00690">
    <property type="entry name" value="DEAH_ATP_HELICASE"/>
    <property type="match status" value="1"/>
</dbReference>
<evidence type="ECO:0000256" key="2">
    <source>
        <dbReference type="ARBA" id="ARBA00022801"/>
    </source>
</evidence>
<feature type="region of interest" description="Disordered" evidence="5">
    <location>
        <begin position="798"/>
        <end position="820"/>
    </location>
</feature>
<evidence type="ECO:0000256" key="5">
    <source>
        <dbReference type="SAM" id="MobiDB-lite"/>
    </source>
</evidence>
<dbReference type="SMART" id="SM00487">
    <property type="entry name" value="DEXDc"/>
    <property type="match status" value="1"/>
</dbReference>
<dbReference type="InterPro" id="IPR007502">
    <property type="entry name" value="Helicase-assoc_dom"/>
</dbReference>
<feature type="domain" description="Helicase ATP-binding" evidence="6">
    <location>
        <begin position="14"/>
        <end position="177"/>
    </location>
</feature>
<dbReference type="InterPro" id="IPR001650">
    <property type="entry name" value="Helicase_C-like"/>
</dbReference>
<keyword evidence="3 8" id="KW-0347">Helicase</keyword>
<dbReference type="PANTHER" id="PTHR43519:SF1">
    <property type="entry name" value="ATP-DEPENDENT RNA HELICASE HRPB"/>
    <property type="match status" value="1"/>
</dbReference>
<evidence type="ECO:0000259" key="6">
    <source>
        <dbReference type="PROSITE" id="PS51192"/>
    </source>
</evidence>
<dbReference type="Pfam" id="PF00271">
    <property type="entry name" value="Helicase_C"/>
    <property type="match status" value="1"/>
</dbReference>
<dbReference type="GO" id="GO:0005524">
    <property type="term" value="F:ATP binding"/>
    <property type="evidence" value="ECO:0007669"/>
    <property type="project" value="UniProtKB-KW"/>
</dbReference>
<dbReference type="STRING" id="299255.SAMN02745129_0189"/>
<dbReference type="Pfam" id="PF08482">
    <property type="entry name" value="HrpB_C"/>
    <property type="match status" value="1"/>
</dbReference>
<evidence type="ECO:0000313" key="9">
    <source>
        <dbReference type="Proteomes" id="UP000184268"/>
    </source>
</evidence>
<keyword evidence="1" id="KW-0547">Nucleotide-binding</keyword>
<dbReference type="SMART" id="SM00847">
    <property type="entry name" value="HA2"/>
    <property type="match status" value="1"/>
</dbReference>
<dbReference type="Gene3D" id="3.40.50.300">
    <property type="entry name" value="P-loop containing nucleotide triphosphate hydrolases"/>
    <property type="match status" value="2"/>
</dbReference>
<dbReference type="InterPro" id="IPR027417">
    <property type="entry name" value="P-loop_NTPase"/>
</dbReference>
<dbReference type="InterPro" id="IPR013689">
    <property type="entry name" value="RNA_helicase_ATP-dep_HrpB_C"/>
</dbReference>
<dbReference type="CDD" id="cd17990">
    <property type="entry name" value="DEXHc_HrpB"/>
    <property type="match status" value="1"/>
</dbReference>